<dbReference type="AlphaFoldDB" id="A0AAV5AUJ5"/>
<dbReference type="SUPFAM" id="SSF56219">
    <property type="entry name" value="DNase I-like"/>
    <property type="match status" value="1"/>
</dbReference>
<keyword evidence="5" id="KW-0227">DNA damage</keyword>
<keyword evidence="6" id="KW-0378">Hydrolase</keyword>
<dbReference type="Proteomes" id="UP001208692">
    <property type="component" value="Unassembled WGS sequence"/>
</dbReference>
<dbReference type="InterPro" id="IPR051547">
    <property type="entry name" value="TDP2-like"/>
</dbReference>
<dbReference type="InterPro" id="IPR005135">
    <property type="entry name" value="Endo/exonuclease/phosphatase"/>
</dbReference>
<evidence type="ECO:0000259" key="10">
    <source>
        <dbReference type="Pfam" id="PF03372"/>
    </source>
</evidence>
<keyword evidence="9" id="KW-0812">Transmembrane</keyword>
<evidence type="ECO:0000256" key="8">
    <source>
        <dbReference type="ARBA" id="ARBA00023204"/>
    </source>
</evidence>
<comment type="cofactor">
    <cofactor evidence="1">
        <name>Mn(2+)</name>
        <dbReference type="ChEBI" id="CHEBI:29035"/>
    </cofactor>
</comment>
<keyword evidence="7" id="KW-0460">Magnesium</keyword>
<evidence type="ECO:0000256" key="2">
    <source>
        <dbReference type="ARBA" id="ARBA00001946"/>
    </source>
</evidence>
<keyword evidence="4" id="KW-0479">Metal-binding</keyword>
<evidence type="ECO:0000256" key="6">
    <source>
        <dbReference type="ARBA" id="ARBA00022801"/>
    </source>
</evidence>
<keyword evidence="14" id="KW-1185">Reference proteome</keyword>
<reference evidence="11 14" key="1">
    <citation type="submission" date="2021-11" db="EMBL/GenBank/DDBJ databases">
        <title>Draft genome sequence of Capnocytophaga sp. strain KC07075 isolated from cat oral cavity.</title>
        <authorList>
            <person name="Suzuki M."/>
            <person name="Imaoka K."/>
            <person name="Kimura M."/>
            <person name="Morikawa S."/>
            <person name="Maeda K."/>
        </authorList>
    </citation>
    <scope>NUCLEOTIDE SEQUENCE</scope>
    <source>
        <strain evidence="11">KC07075</strain>
        <strain evidence="12 14">KC07079</strain>
    </source>
</reference>
<sequence length="286" mass="33489">MVLWIVKSKKVWLFSGVLFVLGIPFLNRFIQFSGENNPQDTDIKLMSFNARVFNYYNWHTDTTLHTKIVDFIDQEHPNIIAIQEFYRKESNSFDFYKYKKIIYKNAKDNIGQAILSDYPIIHSGSLNFPHTKNNGIFADILIEKDTLRLYSLHFESFHINPEEQELSQEGSKRLLLNLGKRFALQQSQVELLEAHYKACPYKIILCGDFNNTAFSYLYRRIKSGGLQDSFVVCGKGFGQTFNFSYFPLRIDYIFTDPVLQLSSFKTFSDIKYSDHYPILATFRFAE</sequence>
<dbReference type="EMBL" id="BQKB01000008">
    <property type="protein sequence ID" value="GJM52038.1"/>
    <property type="molecule type" value="Genomic_DNA"/>
</dbReference>
<evidence type="ECO:0000256" key="4">
    <source>
        <dbReference type="ARBA" id="ARBA00022723"/>
    </source>
</evidence>
<evidence type="ECO:0000256" key="5">
    <source>
        <dbReference type="ARBA" id="ARBA00022763"/>
    </source>
</evidence>
<name>A0AAV5AUJ5_9FLAO</name>
<feature type="domain" description="Endonuclease/exonuclease/phosphatase" evidence="10">
    <location>
        <begin position="46"/>
        <end position="275"/>
    </location>
</feature>
<keyword evidence="9" id="KW-1133">Transmembrane helix</keyword>
<gene>
    <name evidence="11" type="ORF">RCZ15_11730</name>
    <name evidence="12" type="ORF">RCZ16_03560</name>
</gene>
<evidence type="ECO:0000256" key="3">
    <source>
        <dbReference type="ARBA" id="ARBA00022722"/>
    </source>
</evidence>
<dbReference type="GO" id="GO:0004519">
    <property type="term" value="F:endonuclease activity"/>
    <property type="evidence" value="ECO:0007669"/>
    <property type="project" value="UniProtKB-KW"/>
</dbReference>
<keyword evidence="3" id="KW-0540">Nuclease</keyword>
<keyword evidence="8" id="KW-0234">DNA repair</keyword>
<dbReference type="CDD" id="cd09084">
    <property type="entry name" value="EEP-2"/>
    <property type="match status" value="1"/>
</dbReference>
<dbReference type="GO" id="GO:0006281">
    <property type="term" value="P:DNA repair"/>
    <property type="evidence" value="ECO:0007669"/>
    <property type="project" value="UniProtKB-KW"/>
</dbReference>
<dbReference type="PANTHER" id="PTHR15822:SF4">
    <property type="entry name" value="TYROSYL-DNA PHOSPHODIESTERASE 2"/>
    <property type="match status" value="1"/>
</dbReference>
<dbReference type="Gene3D" id="3.60.10.10">
    <property type="entry name" value="Endonuclease/exonuclease/phosphatase"/>
    <property type="match status" value="1"/>
</dbReference>
<evidence type="ECO:0000256" key="1">
    <source>
        <dbReference type="ARBA" id="ARBA00001936"/>
    </source>
</evidence>
<evidence type="ECO:0000313" key="13">
    <source>
        <dbReference type="Proteomes" id="UP001207736"/>
    </source>
</evidence>
<dbReference type="Proteomes" id="UP001207736">
    <property type="component" value="Unassembled WGS sequence"/>
</dbReference>
<evidence type="ECO:0000256" key="7">
    <source>
        <dbReference type="ARBA" id="ARBA00022842"/>
    </source>
</evidence>
<evidence type="ECO:0000313" key="14">
    <source>
        <dbReference type="Proteomes" id="UP001208692"/>
    </source>
</evidence>
<protein>
    <submittedName>
        <fullName evidence="11">Endonuclease</fullName>
    </submittedName>
</protein>
<dbReference type="PANTHER" id="PTHR15822">
    <property type="entry name" value="TRAF AND TNF RECEPTOR-ASSOCIATED PROTEIN"/>
    <property type="match status" value="1"/>
</dbReference>
<organism evidence="11 13">
    <name type="scientific">Capnocytophaga catalasegens</name>
    <dbReference type="NCBI Taxonomy" id="1004260"/>
    <lineage>
        <taxon>Bacteria</taxon>
        <taxon>Pseudomonadati</taxon>
        <taxon>Bacteroidota</taxon>
        <taxon>Flavobacteriia</taxon>
        <taxon>Flavobacteriales</taxon>
        <taxon>Flavobacteriaceae</taxon>
        <taxon>Capnocytophaga</taxon>
    </lineage>
</organism>
<evidence type="ECO:0000256" key="9">
    <source>
        <dbReference type="SAM" id="Phobius"/>
    </source>
</evidence>
<feature type="transmembrane region" description="Helical" evidence="9">
    <location>
        <begin position="12"/>
        <end position="30"/>
    </location>
</feature>
<comment type="caution">
    <text evidence="11">The sequence shown here is derived from an EMBL/GenBank/DDBJ whole genome shotgun (WGS) entry which is preliminary data.</text>
</comment>
<keyword evidence="9" id="KW-0472">Membrane</keyword>
<dbReference type="GO" id="GO:0016787">
    <property type="term" value="F:hydrolase activity"/>
    <property type="evidence" value="ECO:0007669"/>
    <property type="project" value="UniProtKB-KW"/>
</dbReference>
<dbReference type="EMBL" id="BQKA01000023">
    <property type="protein sequence ID" value="GJM50199.1"/>
    <property type="molecule type" value="Genomic_DNA"/>
</dbReference>
<comment type="cofactor">
    <cofactor evidence="2">
        <name>Mg(2+)</name>
        <dbReference type="ChEBI" id="CHEBI:18420"/>
    </cofactor>
</comment>
<dbReference type="InterPro" id="IPR036691">
    <property type="entry name" value="Endo/exonu/phosph_ase_sf"/>
</dbReference>
<evidence type="ECO:0000313" key="11">
    <source>
        <dbReference type="EMBL" id="GJM50199.1"/>
    </source>
</evidence>
<dbReference type="Pfam" id="PF03372">
    <property type="entry name" value="Exo_endo_phos"/>
    <property type="match status" value="1"/>
</dbReference>
<keyword evidence="11" id="KW-0255">Endonuclease</keyword>
<evidence type="ECO:0000313" key="12">
    <source>
        <dbReference type="EMBL" id="GJM52038.1"/>
    </source>
</evidence>
<accession>A0AAV5AUJ5</accession>
<dbReference type="GO" id="GO:0046872">
    <property type="term" value="F:metal ion binding"/>
    <property type="evidence" value="ECO:0007669"/>
    <property type="project" value="UniProtKB-KW"/>
</dbReference>
<proteinExistence type="predicted"/>